<dbReference type="PANTHER" id="PTHR19303:SF74">
    <property type="entry name" value="POGO TRANSPOSABLE ELEMENT WITH KRAB DOMAIN"/>
    <property type="match status" value="1"/>
</dbReference>
<dbReference type="EMBL" id="KB445650">
    <property type="protein sequence ID" value="EMD60672.1"/>
    <property type="molecule type" value="Genomic_DNA"/>
</dbReference>
<protein>
    <recommendedName>
        <fullName evidence="1">DDE-1 domain-containing protein</fullName>
    </recommendedName>
</protein>
<dbReference type="Proteomes" id="UP000016934">
    <property type="component" value="Unassembled WGS sequence"/>
</dbReference>
<reference evidence="3" key="2">
    <citation type="journal article" date="2013" name="PLoS Genet.">
        <title>Comparative genome structure, secondary metabolite, and effector coding capacity across Cochliobolus pathogens.</title>
        <authorList>
            <person name="Condon B.J."/>
            <person name="Leng Y."/>
            <person name="Wu D."/>
            <person name="Bushley K.E."/>
            <person name="Ohm R.A."/>
            <person name="Otillar R."/>
            <person name="Martin J."/>
            <person name="Schackwitz W."/>
            <person name="Grimwood J."/>
            <person name="MohdZainudin N."/>
            <person name="Xue C."/>
            <person name="Wang R."/>
            <person name="Manning V.A."/>
            <person name="Dhillon B."/>
            <person name="Tu Z.J."/>
            <person name="Steffenson B.J."/>
            <person name="Salamov A."/>
            <person name="Sun H."/>
            <person name="Lowry S."/>
            <person name="LaButti K."/>
            <person name="Han J."/>
            <person name="Copeland A."/>
            <person name="Lindquist E."/>
            <person name="Barry K."/>
            <person name="Schmutz J."/>
            <person name="Baker S.E."/>
            <person name="Ciuffetti L.M."/>
            <person name="Grigoriev I.V."/>
            <person name="Zhong S."/>
            <person name="Turgeon B.G."/>
        </authorList>
    </citation>
    <scope>NUCLEOTIDE SEQUENCE [LARGE SCALE GENOMIC DNA]</scope>
    <source>
        <strain evidence="3">ND90Pr / ATCC 201652</strain>
    </source>
</reference>
<proteinExistence type="predicted"/>
<dbReference type="HOGENOM" id="CLU_013929_2_4_1"/>
<gene>
    <name evidence="2" type="ORF">COCSADRAFT_345982</name>
</gene>
<evidence type="ECO:0000313" key="3">
    <source>
        <dbReference type="Proteomes" id="UP000016934"/>
    </source>
</evidence>
<keyword evidence="3" id="KW-1185">Reference proteome</keyword>
<sequence length="115" mass="13612">MTDELSIEWVKHFNQYTAARTARVYRLLILDGYSSHATLEFNQYCTENKIITLYMPPHTSHLFQPLDVSCYSPLKRAYGREVEELARHGVYYINKTDFLIAYTRIRPTIFTQQNI</sequence>
<dbReference type="KEGG" id="bsc:COCSADRAFT_345982"/>
<dbReference type="InterPro" id="IPR004875">
    <property type="entry name" value="DDE_SF_endonuclease_dom"/>
</dbReference>
<dbReference type="InterPro" id="IPR050863">
    <property type="entry name" value="CenT-Element_Derived"/>
</dbReference>
<dbReference type="PANTHER" id="PTHR19303">
    <property type="entry name" value="TRANSPOSON"/>
    <property type="match status" value="1"/>
</dbReference>
<name>M2SV30_COCSN</name>
<dbReference type="RefSeq" id="XP_007703965.1">
    <property type="nucleotide sequence ID" value="XM_007705775.1"/>
</dbReference>
<dbReference type="AlphaFoldDB" id="M2SV30"/>
<dbReference type="GeneID" id="19137750"/>
<dbReference type="OMA" id="KYTINRS"/>
<reference evidence="2 3" key="1">
    <citation type="journal article" date="2012" name="PLoS Pathog.">
        <title>Diverse lifestyles and strategies of plant pathogenesis encoded in the genomes of eighteen Dothideomycetes fungi.</title>
        <authorList>
            <person name="Ohm R.A."/>
            <person name="Feau N."/>
            <person name="Henrissat B."/>
            <person name="Schoch C.L."/>
            <person name="Horwitz B.A."/>
            <person name="Barry K.W."/>
            <person name="Condon B.J."/>
            <person name="Copeland A.C."/>
            <person name="Dhillon B."/>
            <person name="Glaser F."/>
            <person name="Hesse C.N."/>
            <person name="Kosti I."/>
            <person name="LaButti K."/>
            <person name="Lindquist E.A."/>
            <person name="Lucas S."/>
            <person name="Salamov A.A."/>
            <person name="Bradshaw R.E."/>
            <person name="Ciuffetti L."/>
            <person name="Hamelin R.C."/>
            <person name="Kema G.H.J."/>
            <person name="Lawrence C."/>
            <person name="Scott J.A."/>
            <person name="Spatafora J.W."/>
            <person name="Turgeon B.G."/>
            <person name="de Wit P.J.G.M."/>
            <person name="Zhong S."/>
            <person name="Goodwin S.B."/>
            <person name="Grigoriev I.V."/>
        </authorList>
    </citation>
    <scope>NUCLEOTIDE SEQUENCE [LARGE SCALE GENOMIC DNA]</scope>
    <source>
        <strain evidence="3">ND90Pr / ATCC 201652</strain>
    </source>
</reference>
<dbReference type="OrthoDB" id="3790270at2759"/>
<dbReference type="Pfam" id="PF03184">
    <property type="entry name" value="DDE_1"/>
    <property type="match status" value="1"/>
</dbReference>
<feature type="domain" description="DDE-1" evidence="1">
    <location>
        <begin position="1"/>
        <end position="84"/>
    </location>
</feature>
<dbReference type="GO" id="GO:0003677">
    <property type="term" value="F:DNA binding"/>
    <property type="evidence" value="ECO:0007669"/>
    <property type="project" value="TreeGrafter"/>
</dbReference>
<evidence type="ECO:0000259" key="1">
    <source>
        <dbReference type="Pfam" id="PF03184"/>
    </source>
</evidence>
<organism evidence="2 3">
    <name type="scientific">Cochliobolus sativus (strain ND90Pr / ATCC 201652)</name>
    <name type="common">Common root rot and spot blotch fungus</name>
    <name type="synonym">Bipolaris sorokiniana</name>
    <dbReference type="NCBI Taxonomy" id="665912"/>
    <lineage>
        <taxon>Eukaryota</taxon>
        <taxon>Fungi</taxon>
        <taxon>Dikarya</taxon>
        <taxon>Ascomycota</taxon>
        <taxon>Pezizomycotina</taxon>
        <taxon>Dothideomycetes</taxon>
        <taxon>Pleosporomycetidae</taxon>
        <taxon>Pleosporales</taxon>
        <taxon>Pleosporineae</taxon>
        <taxon>Pleosporaceae</taxon>
        <taxon>Bipolaris</taxon>
    </lineage>
</organism>
<evidence type="ECO:0000313" key="2">
    <source>
        <dbReference type="EMBL" id="EMD60672.1"/>
    </source>
</evidence>
<dbReference type="GO" id="GO:0005634">
    <property type="term" value="C:nucleus"/>
    <property type="evidence" value="ECO:0007669"/>
    <property type="project" value="TreeGrafter"/>
</dbReference>
<accession>M2SV30</accession>